<evidence type="ECO:0000256" key="1">
    <source>
        <dbReference type="ARBA" id="ARBA00001946"/>
    </source>
</evidence>
<comment type="cofactor">
    <cofactor evidence="1">
        <name>Mg(2+)</name>
        <dbReference type="ChEBI" id="CHEBI:18420"/>
    </cofactor>
</comment>
<dbReference type="PROSITE" id="PS51462">
    <property type="entry name" value="NUDIX"/>
    <property type="match status" value="1"/>
</dbReference>
<evidence type="ECO:0000256" key="2">
    <source>
        <dbReference type="ARBA" id="ARBA00022801"/>
    </source>
</evidence>
<dbReference type="InterPro" id="IPR015797">
    <property type="entry name" value="NUDIX_hydrolase-like_dom_sf"/>
</dbReference>
<proteinExistence type="predicted"/>
<evidence type="ECO:0000259" key="4">
    <source>
        <dbReference type="PROSITE" id="PS51462"/>
    </source>
</evidence>
<dbReference type="GO" id="GO:0016787">
    <property type="term" value="F:hydrolase activity"/>
    <property type="evidence" value="ECO:0007669"/>
    <property type="project" value="UniProtKB-KW"/>
</dbReference>
<dbReference type="PROSITE" id="PS00893">
    <property type="entry name" value="NUDIX_BOX"/>
    <property type="match status" value="1"/>
</dbReference>
<keyword evidence="3" id="KW-0460">Magnesium</keyword>
<dbReference type="InterPro" id="IPR020084">
    <property type="entry name" value="NUDIX_hydrolase_CS"/>
</dbReference>
<dbReference type="PANTHER" id="PTHR43046:SF12">
    <property type="entry name" value="GDP-MANNOSE MANNOSYL HYDROLASE"/>
    <property type="match status" value="1"/>
</dbReference>
<gene>
    <name evidence="5" type="ORF">I2501_27915</name>
</gene>
<dbReference type="InterPro" id="IPR000086">
    <property type="entry name" value="NUDIX_hydrolase_dom"/>
</dbReference>
<sequence length="339" mass="36482">MTAPRTPTRPGPRQRASIDDLVLTAAGVLARDAQGHCLLVKLTYDRYHPFSVPGGGTESAENPRTTASRELAEELGLDLALGQLACVDYVIGRDRPPVIAYLYWTARPLTLQDLDRIRVQPTEISGWSLHGIAECAQLLPPGLGRRVTASFAAADRGAGPLALVAGRLPDPDATASALIADERAKTTPRSVPPDGVVLPMDRATYLATRPRAHCQSEVLLTRPDGRLWISTTSGQPRLPGGPVPVHHELPQQTAARHNRLQGILTPRAVDWVTHPTGLPTLVHLFSFHTTSSPSGPGFWVSADRVTETLGDPAGRRVRSVLSRPGFTELVDGTVPEEAR</sequence>
<dbReference type="RefSeq" id="WP_196197012.1">
    <property type="nucleotide sequence ID" value="NZ_JADPRT010000013.1"/>
</dbReference>
<organism evidence="5 6">
    <name type="scientific">Streptacidiphilus fuscans</name>
    <dbReference type="NCBI Taxonomy" id="2789292"/>
    <lineage>
        <taxon>Bacteria</taxon>
        <taxon>Bacillati</taxon>
        <taxon>Actinomycetota</taxon>
        <taxon>Actinomycetes</taxon>
        <taxon>Kitasatosporales</taxon>
        <taxon>Streptomycetaceae</taxon>
        <taxon>Streptacidiphilus</taxon>
    </lineage>
</organism>
<dbReference type="Gene3D" id="3.90.79.10">
    <property type="entry name" value="Nucleoside Triphosphate Pyrophosphohydrolase"/>
    <property type="match status" value="1"/>
</dbReference>
<keyword evidence="2 5" id="KW-0378">Hydrolase</keyword>
<dbReference type="EMBL" id="JADPRT010000013">
    <property type="protein sequence ID" value="MBF9071856.1"/>
    <property type="molecule type" value="Genomic_DNA"/>
</dbReference>
<accession>A0A931FHI0</accession>
<reference evidence="5" key="1">
    <citation type="submission" date="2020-11" db="EMBL/GenBank/DDBJ databases">
        <title>Isolation and identification of active actinomycetes.</title>
        <authorList>
            <person name="Yu B."/>
        </authorList>
    </citation>
    <scope>NUCLEOTIDE SEQUENCE</scope>
    <source>
        <strain evidence="5">NEAU-YB345</strain>
    </source>
</reference>
<comment type="caution">
    <text evidence="5">The sequence shown here is derived from an EMBL/GenBank/DDBJ whole genome shotgun (WGS) entry which is preliminary data.</text>
</comment>
<evidence type="ECO:0000313" key="6">
    <source>
        <dbReference type="Proteomes" id="UP000657385"/>
    </source>
</evidence>
<evidence type="ECO:0000256" key="3">
    <source>
        <dbReference type="ARBA" id="ARBA00022842"/>
    </source>
</evidence>
<dbReference type="Pfam" id="PF00293">
    <property type="entry name" value="NUDIX"/>
    <property type="match status" value="1"/>
</dbReference>
<dbReference type="Proteomes" id="UP000657385">
    <property type="component" value="Unassembled WGS sequence"/>
</dbReference>
<name>A0A931FHI0_9ACTN</name>
<keyword evidence="6" id="KW-1185">Reference proteome</keyword>
<feature type="domain" description="Nudix hydrolase" evidence="4">
    <location>
        <begin position="20"/>
        <end position="153"/>
    </location>
</feature>
<dbReference type="PANTHER" id="PTHR43046">
    <property type="entry name" value="GDP-MANNOSE MANNOSYL HYDROLASE"/>
    <property type="match status" value="1"/>
</dbReference>
<dbReference type="AlphaFoldDB" id="A0A931FHI0"/>
<evidence type="ECO:0000313" key="5">
    <source>
        <dbReference type="EMBL" id="MBF9071856.1"/>
    </source>
</evidence>
<protein>
    <submittedName>
        <fullName evidence="5">NUDIX hydrolase</fullName>
    </submittedName>
</protein>
<dbReference type="SUPFAM" id="SSF55811">
    <property type="entry name" value="Nudix"/>
    <property type="match status" value="1"/>
</dbReference>